<sequence>MAKITPIMLSLLDQSSGSVGLVESIEVTHPNWSEALRYVVNSSEPLILTHEDGQSFEYKPTVLTVERGSDQDNLDQSIRVSVGDLGQQIPDLIDQVYLDDVPILPVLNYRAYLTGVYTEPSFIDKGLLIENVSRSYKGSTFEARAPNLNDSGTGELYVASTDPSLKGFY</sequence>
<accession>A0AB35K497</accession>
<protein>
    <recommendedName>
        <fullName evidence="3">DUF1833 domain-containing protein</fullName>
    </recommendedName>
</protein>
<evidence type="ECO:0000313" key="1">
    <source>
        <dbReference type="EMBL" id="MDD9320341.1"/>
    </source>
</evidence>
<dbReference type="RefSeq" id="WP_274579105.1">
    <property type="nucleotide sequence ID" value="NZ_JALNTG010000031.1"/>
</dbReference>
<comment type="caution">
    <text evidence="1">The sequence shown here is derived from an EMBL/GenBank/DDBJ whole genome shotgun (WGS) entry which is preliminary data.</text>
</comment>
<name>A0AB35K497_9GAMM</name>
<evidence type="ECO:0008006" key="3">
    <source>
        <dbReference type="Google" id="ProtNLM"/>
    </source>
</evidence>
<dbReference type="AlphaFoldDB" id="A0AB35K497"/>
<organism evidence="1 2">
    <name type="scientific">Acinetobacter lactucae</name>
    <dbReference type="NCBI Taxonomy" id="1785128"/>
    <lineage>
        <taxon>Bacteria</taxon>
        <taxon>Pseudomonadati</taxon>
        <taxon>Pseudomonadota</taxon>
        <taxon>Gammaproteobacteria</taxon>
        <taxon>Moraxellales</taxon>
        <taxon>Moraxellaceae</taxon>
        <taxon>Acinetobacter</taxon>
        <taxon>Acinetobacter calcoaceticus/baumannii complex</taxon>
    </lineage>
</organism>
<reference evidence="1" key="1">
    <citation type="submission" date="2022-12" db="EMBL/GenBank/DDBJ databases">
        <title>Acinetobacter lactucae: Emerging opportunistic pathogenic species of genus Acinetobacter isolated from immunocompromised patients in clinical settings of India.</title>
        <authorList>
            <person name="Amar A.K."/>
            <person name="Sawant A.R."/>
            <person name="Meera M."/>
            <person name="Tomar A."/>
            <person name="Sistla S."/>
            <person name="Prashanth K."/>
        </authorList>
    </citation>
    <scope>NUCLEOTIDE SEQUENCE</scope>
    <source>
        <strain evidence="1">PKAL1828C</strain>
    </source>
</reference>
<proteinExistence type="predicted"/>
<gene>
    <name evidence="1" type="ORF">M0O54_09450</name>
</gene>
<dbReference type="EMBL" id="JALNTG010000031">
    <property type="protein sequence ID" value="MDD9320341.1"/>
    <property type="molecule type" value="Genomic_DNA"/>
</dbReference>
<dbReference type="Proteomes" id="UP001150055">
    <property type="component" value="Unassembled WGS sequence"/>
</dbReference>
<evidence type="ECO:0000313" key="2">
    <source>
        <dbReference type="Proteomes" id="UP001150055"/>
    </source>
</evidence>